<sequence>MSRHFVFLFDALGALLSALLLGLVLPAMQEYIGMPVSILHFLAGIACVFLLYSSVCYFFAREKWLPFLKTVILANSIYILVSVGLIFYHFQQLTGLGITYFILEIIVLFGVVAYEARVYRKGELEVA</sequence>
<dbReference type="STRING" id="478744.SAMN05444359_108108"/>
<keyword evidence="3" id="KW-1185">Reference proteome</keyword>
<feature type="transmembrane region" description="Helical" evidence="1">
    <location>
        <begin position="72"/>
        <end position="90"/>
    </location>
</feature>
<keyword evidence="1" id="KW-1133">Transmembrane helix</keyword>
<keyword evidence="1" id="KW-0472">Membrane</keyword>
<dbReference type="AlphaFoldDB" id="A0A1H9F6I8"/>
<feature type="transmembrane region" description="Helical" evidence="1">
    <location>
        <begin position="36"/>
        <end position="60"/>
    </location>
</feature>
<dbReference type="RefSeq" id="WP_090167524.1">
    <property type="nucleotide sequence ID" value="NZ_FOFB01000008.1"/>
</dbReference>
<protein>
    <submittedName>
        <fullName evidence="2">Uncharacterized protein</fullName>
    </submittedName>
</protein>
<dbReference type="EMBL" id="FOFB01000008">
    <property type="protein sequence ID" value="SEQ33606.1"/>
    <property type="molecule type" value="Genomic_DNA"/>
</dbReference>
<name>A0A1H9F6I8_9BACT</name>
<feature type="transmembrane region" description="Helical" evidence="1">
    <location>
        <begin position="96"/>
        <end position="114"/>
    </location>
</feature>
<dbReference type="Proteomes" id="UP000199021">
    <property type="component" value="Unassembled WGS sequence"/>
</dbReference>
<evidence type="ECO:0000313" key="2">
    <source>
        <dbReference type="EMBL" id="SEQ33606.1"/>
    </source>
</evidence>
<gene>
    <name evidence="2" type="ORF">SAMN05444359_108108</name>
</gene>
<keyword evidence="1" id="KW-0812">Transmembrane</keyword>
<dbReference type="OrthoDB" id="680984at2"/>
<evidence type="ECO:0000313" key="3">
    <source>
        <dbReference type="Proteomes" id="UP000199021"/>
    </source>
</evidence>
<organism evidence="2 3">
    <name type="scientific">Neolewinella agarilytica</name>
    <dbReference type="NCBI Taxonomy" id="478744"/>
    <lineage>
        <taxon>Bacteria</taxon>
        <taxon>Pseudomonadati</taxon>
        <taxon>Bacteroidota</taxon>
        <taxon>Saprospiria</taxon>
        <taxon>Saprospirales</taxon>
        <taxon>Lewinellaceae</taxon>
        <taxon>Neolewinella</taxon>
    </lineage>
</organism>
<dbReference type="InParanoid" id="A0A1H9F6I8"/>
<proteinExistence type="predicted"/>
<accession>A0A1H9F6I8</accession>
<evidence type="ECO:0000256" key="1">
    <source>
        <dbReference type="SAM" id="Phobius"/>
    </source>
</evidence>
<reference evidence="3" key="1">
    <citation type="submission" date="2016-10" db="EMBL/GenBank/DDBJ databases">
        <authorList>
            <person name="Varghese N."/>
            <person name="Submissions S."/>
        </authorList>
    </citation>
    <scope>NUCLEOTIDE SEQUENCE [LARGE SCALE GENOMIC DNA]</scope>
    <source>
        <strain evidence="3">DSM 24740</strain>
    </source>
</reference>